<evidence type="ECO:0000313" key="2">
    <source>
        <dbReference type="Proteomes" id="UP001233999"/>
    </source>
</evidence>
<protein>
    <submittedName>
        <fullName evidence="1">Uncharacterized protein</fullName>
    </submittedName>
</protein>
<proteinExistence type="predicted"/>
<name>A0AAD7Z4I9_DIPPU</name>
<keyword evidence="2" id="KW-1185">Reference proteome</keyword>
<sequence>ILIQDFYGGLILRQRVKKTTMFVMNTPTELKCSKTENNSKTPELLIELVGCCCINGKLKLLQSLGRMRGAFLLVVDSPSSICISNFQRKSVGKSSTIQILLPASELWSPGQIQREVTSSSGHQRSQATLLLVQWRTSKGQL</sequence>
<dbReference type="Proteomes" id="UP001233999">
    <property type="component" value="Unassembled WGS sequence"/>
</dbReference>
<accession>A0AAD7Z4I9</accession>
<dbReference type="EMBL" id="JASPKZ010010656">
    <property type="protein sequence ID" value="KAJ9574070.1"/>
    <property type="molecule type" value="Genomic_DNA"/>
</dbReference>
<dbReference type="AlphaFoldDB" id="A0AAD7Z4I9"/>
<evidence type="ECO:0000313" key="1">
    <source>
        <dbReference type="EMBL" id="KAJ9574070.1"/>
    </source>
</evidence>
<organism evidence="1 2">
    <name type="scientific">Diploptera punctata</name>
    <name type="common">Pacific beetle cockroach</name>
    <dbReference type="NCBI Taxonomy" id="6984"/>
    <lineage>
        <taxon>Eukaryota</taxon>
        <taxon>Metazoa</taxon>
        <taxon>Ecdysozoa</taxon>
        <taxon>Arthropoda</taxon>
        <taxon>Hexapoda</taxon>
        <taxon>Insecta</taxon>
        <taxon>Pterygota</taxon>
        <taxon>Neoptera</taxon>
        <taxon>Polyneoptera</taxon>
        <taxon>Dictyoptera</taxon>
        <taxon>Blattodea</taxon>
        <taxon>Blaberoidea</taxon>
        <taxon>Blaberidae</taxon>
        <taxon>Diplopterinae</taxon>
        <taxon>Diploptera</taxon>
    </lineage>
</organism>
<comment type="caution">
    <text evidence="1">The sequence shown here is derived from an EMBL/GenBank/DDBJ whole genome shotgun (WGS) entry which is preliminary data.</text>
</comment>
<gene>
    <name evidence="1" type="ORF">L9F63_008542</name>
</gene>
<feature type="non-terminal residue" evidence="1">
    <location>
        <position position="141"/>
    </location>
</feature>
<reference evidence="1" key="1">
    <citation type="journal article" date="2023" name="IScience">
        <title>Live-bearing cockroach genome reveals convergent evolutionary mechanisms linked to viviparity in insects and beyond.</title>
        <authorList>
            <person name="Fouks B."/>
            <person name="Harrison M.C."/>
            <person name="Mikhailova A.A."/>
            <person name="Marchal E."/>
            <person name="English S."/>
            <person name="Carruthers M."/>
            <person name="Jennings E.C."/>
            <person name="Chiamaka E.L."/>
            <person name="Frigard R.A."/>
            <person name="Pippel M."/>
            <person name="Attardo G.M."/>
            <person name="Benoit J.B."/>
            <person name="Bornberg-Bauer E."/>
            <person name="Tobe S.S."/>
        </authorList>
    </citation>
    <scope>NUCLEOTIDE SEQUENCE</scope>
    <source>
        <strain evidence="1">Stay&amp;Tobe</strain>
    </source>
</reference>
<reference evidence="1" key="2">
    <citation type="submission" date="2023-05" db="EMBL/GenBank/DDBJ databases">
        <authorList>
            <person name="Fouks B."/>
        </authorList>
    </citation>
    <scope>NUCLEOTIDE SEQUENCE</scope>
    <source>
        <strain evidence="1">Stay&amp;Tobe</strain>
        <tissue evidence="1">Testes</tissue>
    </source>
</reference>